<proteinExistence type="predicted"/>
<reference evidence="2" key="1">
    <citation type="journal article" date="2015" name="Nature">
        <title>Complex archaea that bridge the gap between prokaryotes and eukaryotes.</title>
        <authorList>
            <person name="Spang A."/>
            <person name="Saw J.H."/>
            <person name="Jorgensen S.L."/>
            <person name="Zaremba-Niedzwiedzka K."/>
            <person name="Martijn J."/>
            <person name="Lind A.E."/>
            <person name="van Eijk R."/>
            <person name="Schleper C."/>
            <person name="Guy L."/>
            <person name="Ettema T.J."/>
        </authorList>
    </citation>
    <scope>NUCLEOTIDE SEQUENCE</scope>
</reference>
<sequence>MRDSVLKERLVGLRQLYPKAPLNIIQGLGHLMDKNAVALFQTTDIKKLLGSIIRHEYTHYSQMLKQGVRKKDARDIVRSKVNRQIEYFEGNR</sequence>
<feature type="domain" description="DUF2293" evidence="1">
    <location>
        <begin position="50"/>
        <end position="86"/>
    </location>
</feature>
<name>A0A0F9MZT4_9ZZZZ</name>
<evidence type="ECO:0000259" key="1">
    <source>
        <dbReference type="Pfam" id="PF10056"/>
    </source>
</evidence>
<dbReference type="Pfam" id="PF10056">
    <property type="entry name" value="DUF2293"/>
    <property type="match status" value="1"/>
</dbReference>
<organism evidence="2">
    <name type="scientific">marine sediment metagenome</name>
    <dbReference type="NCBI Taxonomy" id="412755"/>
    <lineage>
        <taxon>unclassified sequences</taxon>
        <taxon>metagenomes</taxon>
        <taxon>ecological metagenomes</taxon>
    </lineage>
</organism>
<accession>A0A0F9MZT4</accession>
<dbReference type="AlphaFoldDB" id="A0A0F9MZT4"/>
<protein>
    <recommendedName>
        <fullName evidence="1">DUF2293 domain-containing protein</fullName>
    </recommendedName>
</protein>
<evidence type="ECO:0000313" key="2">
    <source>
        <dbReference type="EMBL" id="KKN12775.1"/>
    </source>
</evidence>
<gene>
    <name evidence="2" type="ORF">LCGC14_1013140</name>
</gene>
<dbReference type="EMBL" id="LAZR01003994">
    <property type="protein sequence ID" value="KKN12775.1"/>
    <property type="molecule type" value="Genomic_DNA"/>
</dbReference>
<dbReference type="InterPro" id="IPR018744">
    <property type="entry name" value="DUF2293"/>
</dbReference>
<comment type="caution">
    <text evidence="2">The sequence shown here is derived from an EMBL/GenBank/DDBJ whole genome shotgun (WGS) entry which is preliminary data.</text>
</comment>